<dbReference type="STRING" id="325777.GW15_0217685"/>
<dbReference type="NCBIfam" id="TIGR02001">
    <property type="entry name" value="gcw_chp"/>
    <property type="match status" value="1"/>
</dbReference>
<dbReference type="Pfam" id="PF09694">
    <property type="entry name" value="Gcw_chp"/>
    <property type="match status" value="1"/>
</dbReference>
<dbReference type="HOGENOM" id="CLU_074587_2_0_6"/>
<name>A0A098PWW5_9XANT</name>
<protein>
    <submittedName>
        <fullName evidence="1">Uncharacterized protein</fullName>
    </submittedName>
</protein>
<dbReference type="InterPro" id="IPR010239">
    <property type="entry name" value="CHP02001"/>
</dbReference>
<proteinExistence type="predicted"/>
<comment type="caution">
    <text evidence="1">The sequence shown here is derived from an EMBL/GenBank/DDBJ whole genome shotgun (WGS) entry which is preliminary data.</text>
</comment>
<evidence type="ECO:0000313" key="2">
    <source>
        <dbReference type="Proteomes" id="UP000028012"/>
    </source>
</evidence>
<sequence length="238" mass="26039">MKLPPLACCLSLLLLGVAPLAQAQDEEASTSPFSGTFAVTSDYLFRGISQTNEEPAFQAGLTYEAPFGFYVGAWTSNVDVGEGDPDWEVDGFVGYKTALGTKWDVDVLVNRYQYPGAGETNYNELITKTTFLKTYSVTVAYTDDLYGTKTDGYYYALDGNWKLPYDLTFGVHAGHTVYTSSLNQVDHDYNDFGVNVGKTFGPLGLSVGYYDTSKAAEFGFGRQNSQNHLVATATVTWP</sequence>
<reference evidence="1 2" key="1">
    <citation type="submission" date="2014-09" db="EMBL/GenBank/DDBJ databases">
        <title>A draft genome sequence for Xanthomonas axonopodis pv. vasculorum NCPPB 900.</title>
        <authorList>
            <person name="Harrison J."/>
            <person name="Studholme D.J."/>
        </authorList>
    </citation>
    <scope>NUCLEOTIDE SEQUENCE [LARGE SCALE GENOMIC DNA]</scope>
    <source>
        <strain evidence="1 2">NCPPB 900</strain>
    </source>
</reference>
<accession>A0A098PWW5</accession>
<organism evidence="1 2">
    <name type="scientific">Xanthomonas axonopodis pv. vasculorum</name>
    <dbReference type="NCBI Taxonomy" id="325777"/>
    <lineage>
        <taxon>Bacteria</taxon>
        <taxon>Pseudomonadati</taxon>
        <taxon>Pseudomonadota</taxon>
        <taxon>Gammaproteobacteria</taxon>
        <taxon>Lysobacterales</taxon>
        <taxon>Lysobacteraceae</taxon>
        <taxon>Xanthomonas</taxon>
    </lineage>
</organism>
<dbReference type="RefSeq" id="WP_042823941.1">
    <property type="nucleotide sequence ID" value="NZ_CP053649.1"/>
</dbReference>
<gene>
    <name evidence="1" type="ORF">GW15_0217685</name>
</gene>
<dbReference type="GeneID" id="58004254"/>
<dbReference type="Proteomes" id="UP000028012">
    <property type="component" value="Unassembled WGS sequence"/>
</dbReference>
<dbReference type="EMBL" id="JPHD02000113">
    <property type="protein sequence ID" value="KGE51098.1"/>
    <property type="molecule type" value="Genomic_DNA"/>
</dbReference>
<evidence type="ECO:0000313" key="1">
    <source>
        <dbReference type="EMBL" id="KGE51098.1"/>
    </source>
</evidence>
<dbReference type="AlphaFoldDB" id="A0A098PWW5"/>
<dbReference type="eggNOG" id="ENOG502Z9NJ">
    <property type="taxonomic scope" value="Bacteria"/>
</dbReference>